<evidence type="ECO:0000256" key="2">
    <source>
        <dbReference type="ARBA" id="ARBA00022475"/>
    </source>
</evidence>
<keyword evidence="2" id="KW-1003">Cell membrane</keyword>
<protein>
    <recommendedName>
        <fullName evidence="10">Odorant receptor</fullName>
    </recommendedName>
</protein>
<dbReference type="PANTHER" id="PTHR21137">
    <property type="entry name" value="ODORANT RECEPTOR"/>
    <property type="match status" value="1"/>
</dbReference>
<accession>A0ABD2ASY6</accession>
<evidence type="ECO:0000256" key="9">
    <source>
        <dbReference type="ARBA" id="ARBA00023224"/>
    </source>
</evidence>
<evidence type="ECO:0000256" key="1">
    <source>
        <dbReference type="ARBA" id="ARBA00004651"/>
    </source>
</evidence>
<dbReference type="EMBL" id="JAYRBN010000113">
    <property type="protein sequence ID" value="KAL2723732.1"/>
    <property type="molecule type" value="Genomic_DNA"/>
</dbReference>
<feature type="transmembrane region" description="Helical" evidence="10">
    <location>
        <begin position="36"/>
        <end position="55"/>
    </location>
</feature>
<keyword evidence="9 10" id="KW-0807">Transducer</keyword>
<evidence type="ECO:0000256" key="6">
    <source>
        <dbReference type="ARBA" id="ARBA00022989"/>
    </source>
</evidence>
<comment type="caution">
    <text evidence="10">Lacks conserved residue(s) required for the propagation of feature annotation.</text>
</comment>
<keyword evidence="7 10" id="KW-0472">Membrane</keyword>
<keyword evidence="5 10" id="KW-0552">Olfaction</keyword>
<dbReference type="GO" id="GO:0007608">
    <property type="term" value="P:sensory perception of smell"/>
    <property type="evidence" value="ECO:0007669"/>
    <property type="project" value="UniProtKB-KW"/>
</dbReference>
<dbReference type="GO" id="GO:0005886">
    <property type="term" value="C:plasma membrane"/>
    <property type="evidence" value="ECO:0007669"/>
    <property type="project" value="UniProtKB-SubCell"/>
</dbReference>
<reference evidence="11 12" key="1">
    <citation type="journal article" date="2024" name="Ann. Entomol. Soc. Am.">
        <title>Genomic analyses of the southern and eastern yellowjacket wasps (Hymenoptera: Vespidae) reveal evolutionary signatures of social life.</title>
        <authorList>
            <person name="Catto M.A."/>
            <person name="Caine P.B."/>
            <person name="Orr S.E."/>
            <person name="Hunt B.G."/>
            <person name="Goodisman M.A.D."/>
        </authorList>
    </citation>
    <scope>NUCLEOTIDE SEQUENCE [LARGE SCALE GENOMIC DNA]</scope>
    <source>
        <strain evidence="11">232</strain>
        <tissue evidence="11">Head and thorax</tissue>
    </source>
</reference>
<dbReference type="GO" id="GO:0007165">
    <property type="term" value="P:signal transduction"/>
    <property type="evidence" value="ECO:0007669"/>
    <property type="project" value="UniProtKB-KW"/>
</dbReference>
<dbReference type="Pfam" id="PF02949">
    <property type="entry name" value="7tm_6"/>
    <property type="match status" value="1"/>
</dbReference>
<evidence type="ECO:0000313" key="11">
    <source>
        <dbReference type="EMBL" id="KAL2723732.1"/>
    </source>
</evidence>
<evidence type="ECO:0000256" key="10">
    <source>
        <dbReference type="RuleBase" id="RU351113"/>
    </source>
</evidence>
<dbReference type="AlphaFoldDB" id="A0ABD2ASY6"/>
<evidence type="ECO:0000313" key="12">
    <source>
        <dbReference type="Proteomes" id="UP001607303"/>
    </source>
</evidence>
<feature type="transmembrane region" description="Helical" evidence="10">
    <location>
        <begin position="92"/>
        <end position="111"/>
    </location>
</feature>
<evidence type="ECO:0000256" key="5">
    <source>
        <dbReference type="ARBA" id="ARBA00022725"/>
    </source>
</evidence>
<dbReference type="InterPro" id="IPR004117">
    <property type="entry name" value="7tm6_olfct_rcpt"/>
</dbReference>
<evidence type="ECO:0000256" key="3">
    <source>
        <dbReference type="ARBA" id="ARBA00022606"/>
    </source>
</evidence>
<feature type="transmembrane region" description="Helical" evidence="10">
    <location>
        <begin position="62"/>
        <end position="80"/>
    </location>
</feature>
<keyword evidence="8 10" id="KW-0675">Receptor</keyword>
<dbReference type="PANTHER" id="PTHR21137:SF35">
    <property type="entry name" value="ODORANT RECEPTOR 19A-RELATED"/>
    <property type="match status" value="1"/>
</dbReference>
<name>A0ABD2ASY6_VESMC</name>
<organism evidence="11 12">
    <name type="scientific">Vespula maculifrons</name>
    <name type="common">Eastern yellow jacket</name>
    <name type="synonym">Wasp</name>
    <dbReference type="NCBI Taxonomy" id="7453"/>
    <lineage>
        <taxon>Eukaryota</taxon>
        <taxon>Metazoa</taxon>
        <taxon>Ecdysozoa</taxon>
        <taxon>Arthropoda</taxon>
        <taxon>Hexapoda</taxon>
        <taxon>Insecta</taxon>
        <taxon>Pterygota</taxon>
        <taxon>Neoptera</taxon>
        <taxon>Endopterygota</taxon>
        <taxon>Hymenoptera</taxon>
        <taxon>Apocrita</taxon>
        <taxon>Aculeata</taxon>
        <taxon>Vespoidea</taxon>
        <taxon>Vespidae</taxon>
        <taxon>Vespinae</taxon>
        <taxon>Vespula</taxon>
    </lineage>
</organism>
<dbReference type="Proteomes" id="UP001607303">
    <property type="component" value="Unassembled WGS sequence"/>
</dbReference>
<evidence type="ECO:0000256" key="7">
    <source>
        <dbReference type="ARBA" id="ARBA00023136"/>
    </source>
</evidence>
<keyword evidence="6 10" id="KW-1133">Transmembrane helix</keyword>
<comment type="subcellular location">
    <subcellularLocation>
        <location evidence="1 10">Cell membrane</location>
        <topology evidence="1 10">Multi-pass membrane protein</topology>
    </subcellularLocation>
</comment>
<feature type="transmembrane region" description="Helical" evidence="10">
    <location>
        <begin position="292"/>
        <end position="314"/>
    </location>
</feature>
<feature type="transmembrane region" description="Helical" evidence="10">
    <location>
        <begin position="320"/>
        <end position="340"/>
    </location>
</feature>
<proteinExistence type="inferred from homology"/>
<sequence>MSSEDVIWNTDSTNALWIYKCITWATGTWPLQEEGIFSTIRFVIAFVLGVLQYFYLPRIENIIVKMTSVLKFGTLVSILMEIRLSCGSVDETLDFFGISLSTVAGLTKLIFIKLHRKDLRKILLSALNNWSTIVDSSSAKKIMLKYSQRGKLVGRTQMSFAFVIITAIILDAIPSLEASQQENATSSEELPQRIPLRTMCTFGNMSTSTYWTVFVLQSIQLFNAVLIESGNDVFFFGISMQVCGQLDSLRILLGEFRQEKEEDRVREIREFVDKHAHLLGLARRIEDTFTNVLLVLLMTNGMHICLTGIQILLLSRQNDVVPLIKATVAFVVILIQLFLYSYAGDFLSSLTQDIYHVIYNYPWYELSPNNVRNLVFIIMRAHKPFRLRAGRFYPMDIDSFKNILKASFSYFSVLRIVFEE</sequence>
<evidence type="ECO:0000256" key="8">
    <source>
        <dbReference type="ARBA" id="ARBA00023170"/>
    </source>
</evidence>
<evidence type="ECO:0000256" key="4">
    <source>
        <dbReference type="ARBA" id="ARBA00022692"/>
    </source>
</evidence>
<gene>
    <name evidence="11" type="ORF">V1477_018964</name>
</gene>
<keyword evidence="12" id="KW-1185">Reference proteome</keyword>
<keyword evidence="3 10" id="KW-0716">Sensory transduction</keyword>
<keyword evidence="4 10" id="KW-0812">Transmembrane</keyword>
<comment type="caution">
    <text evidence="11">The sequence shown here is derived from an EMBL/GenBank/DDBJ whole genome shotgun (WGS) entry which is preliminary data.</text>
</comment>
<comment type="similarity">
    <text evidence="10">Belongs to the insect chemoreceptor superfamily. Heteromeric odorant receptor channel (TC 1.A.69) family.</text>
</comment>